<dbReference type="RefSeq" id="WP_283488156.1">
    <property type="nucleotide sequence ID" value="NZ_CP125947.1"/>
</dbReference>
<accession>A0ABY8SVQ6</accession>
<evidence type="ECO:0000313" key="2">
    <source>
        <dbReference type="Proteomes" id="UP001240697"/>
    </source>
</evidence>
<keyword evidence="2" id="KW-1185">Reference proteome</keyword>
<sequence length="50" mass="5929">MLAAWIELMPLFVVRWLARKHCERFHMGVDQFHGARPGIFVMAQKEQCNE</sequence>
<evidence type="ECO:0000313" key="1">
    <source>
        <dbReference type="EMBL" id="WHS67109.1"/>
    </source>
</evidence>
<reference evidence="1 2" key="1">
    <citation type="submission" date="2023-05" db="EMBL/GenBank/DDBJ databases">
        <authorList>
            <person name="Yin Y."/>
            <person name="Lu Z."/>
        </authorList>
    </citation>
    <scope>NUCLEOTIDE SEQUENCE [LARGE SCALE GENOMIC DNA]</scope>
    <source>
        <strain evidence="1 2">ZM22</strain>
    </source>
</reference>
<gene>
    <name evidence="1" type="ORF">QMY55_08335</name>
</gene>
<organism evidence="1 2">
    <name type="scientific">Comamonas resistens</name>
    <dbReference type="NCBI Taxonomy" id="3046670"/>
    <lineage>
        <taxon>Bacteria</taxon>
        <taxon>Pseudomonadati</taxon>
        <taxon>Pseudomonadota</taxon>
        <taxon>Betaproteobacteria</taxon>
        <taxon>Burkholderiales</taxon>
        <taxon>Comamonadaceae</taxon>
        <taxon>Comamonas</taxon>
    </lineage>
</organism>
<name>A0ABY8SVQ6_9BURK</name>
<dbReference type="EMBL" id="CP125947">
    <property type="protein sequence ID" value="WHS67109.1"/>
    <property type="molecule type" value="Genomic_DNA"/>
</dbReference>
<protein>
    <submittedName>
        <fullName evidence="1">Uncharacterized protein</fullName>
    </submittedName>
</protein>
<proteinExistence type="predicted"/>
<dbReference type="Proteomes" id="UP001240697">
    <property type="component" value="Chromosome"/>
</dbReference>